<dbReference type="InterPro" id="IPR036291">
    <property type="entry name" value="NAD(P)-bd_dom_sf"/>
</dbReference>
<proteinExistence type="inferred from homology"/>
<dbReference type="PROSITE" id="PS00061">
    <property type="entry name" value="ADH_SHORT"/>
    <property type="match status" value="1"/>
</dbReference>
<dbReference type="EMBL" id="BNEC01000005">
    <property type="protein sequence ID" value="GHI71139.1"/>
    <property type="molecule type" value="Genomic_DNA"/>
</dbReference>
<dbReference type="PRINTS" id="PR00081">
    <property type="entry name" value="GDHRDH"/>
</dbReference>
<gene>
    <name evidence="4" type="ORF">Snoj_50570</name>
</gene>
<dbReference type="InterPro" id="IPR002347">
    <property type="entry name" value="SDR_fam"/>
</dbReference>
<dbReference type="PRINTS" id="PR00080">
    <property type="entry name" value="SDRFAMILY"/>
</dbReference>
<reference evidence="5" key="1">
    <citation type="submission" date="2023-07" db="EMBL/GenBank/DDBJ databases">
        <title>Whole genome shotgun sequence of Streptomyces nojiriensis NBRC 13794.</title>
        <authorList>
            <person name="Komaki H."/>
            <person name="Tamura T."/>
        </authorList>
    </citation>
    <scope>NUCLEOTIDE SEQUENCE [LARGE SCALE GENOMIC DNA]</scope>
    <source>
        <strain evidence="5">NBRC 13794</strain>
    </source>
</reference>
<evidence type="ECO:0000313" key="5">
    <source>
        <dbReference type="Proteomes" id="UP000613974"/>
    </source>
</evidence>
<organism evidence="4 5">
    <name type="scientific">Streptomyces nojiriensis</name>
    <dbReference type="NCBI Taxonomy" id="66374"/>
    <lineage>
        <taxon>Bacteria</taxon>
        <taxon>Bacillati</taxon>
        <taxon>Actinomycetota</taxon>
        <taxon>Actinomycetes</taxon>
        <taxon>Kitasatosporales</taxon>
        <taxon>Streptomycetaceae</taxon>
        <taxon>Streptomyces</taxon>
    </lineage>
</organism>
<evidence type="ECO:0000256" key="3">
    <source>
        <dbReference type="RuleBase" id="RU000363"/>
    </source>
</evidence>
<dbReference type="SUPFAM" id="SSF51735">
    <property type="entry name" value="NAD(P)-binding Rossmann-fold domains"/>
    <property type="match status" value="1"/>
</dbReference>
<dbReference type="Gene3D" id="3.40.50.720">
    <property type="entry name" value="NAD(P)-binding Rossmann-like Domain"/>
    <property type="match status" value="1"/>
</dbReference>
<comment type="similarity">
    <text evidence="1 3">Belongs to the short-chain dehydrogenases/reductases (SDR) family.</text>
</comment>
<evidence type="ECO:0000256" key="2">
    <source>
        <dbReference type="ARBA" id="ARBA00023002"/>
    </source>
</evidence>
<keyword evidence="2" id="KW-0560">Oxidoreductase</keyword>
<keyword evidence="5" id="KW-1185">Reference proteome</keyword>
<evidence type="ECO:0000313" key="4">
    <source>
        <dbReference type="EMBL" id="GHI71139.1"/>
    </source>
</evidence>
<dbReference type="InterPro" id="IPR020904">
    <property type="entry name" value="Sc_DH/Rdtase_CS"/>
</dbReference>
<accession>A0ABQ3SSL9</accession>
<protein>
    <submittedName>
        <fullName evidence="4">Oxidoreductase</fullName>
    </submittedName>
</protein>
<comment type="caution">
    <text evidence="4">The sequence shown here is derived from an EMBL/GenBank/DDBJ whole genome shotgun (WGS) entry which is preliminary data.</text>
</comment>
<dbReference type="PANTHER" id="PTHR44196:SF1">
    <property type="entry name" value="DEHYDROGENASE_REDUCTASE SDR FAMILY MEMBER 7B"/>
    <property type="match status" value="1"/>
</dbReference>
<sequence length="294" mass="28429">MGVGLVADAVGGGPFLGWGHLLIGTEGEGAVMSVAIVTGASRGLGRALAGELAARGWDLVLSARGAAALEETAAGTAGAAGARVVAVAGDVSSAAHRAALVAAARELGGLDLLVNNAGVLGAEPLVPLAEHALDGLREAFEVNVVGPLGLVQEGLPLLRAARAGAVLNISSDAAVVAYATWGAYGATKAAGDLMSAVLAVEEPGLRVWWADPGSMRTRMMAAAEPGEDLAGLPTPAEVAPALLRLVERALPSGRYTAQELGVDAGPGASPGAAAGAAPAAGLDAAAGAGAGGGR</sequence>
<dbReference type="PANTHER" id="PTHR44196">
    <property type="entry name" value="DEHYDROGENASE/REDUCTASE SDR FAMILY MEMBER 7B"/>
    <property type="match status" value="1"/>
</dbReference>
<dbReference type="Pfam" id="PF00106">
    <property type="entry name" value="adh_short"/>
    <property type="match status" value="1"/>
</dbReference>
<name>A0ABQ3SSL9_9ACTN</name>
<dbReference type="Proteomes" id="UP000613974">
    <property type="component" value="Unassembled WGS sequence"/>
</dbReference>
<evidence type="ECO:0000256" key="1">
    <source>
        <dbReference type="ARBA" id="ARBA00006484"/>
    </source>
</evidence>